<dbReference type="GO" id="GO:0009982">
    <property type="term" value="F:pseudouridine synthase activity"/>
    <property type="evidence" value="ECO:0007669"/>
    <property type="project" value="InterPro"/>
</dbReference>
<dbReference type="OrthoDB" id="9807829at2"/>
<keyword evidence="6" id="KW-1185">Reference proteome</keyword>
<comment type="catalytic activity">
    <reaction evidence="1">
        <text>a uridine in RNA = a pseudouridine in RNA</text>
        <dbReference type="Rhea" id="RHEA:48348"/>
        <dbReference type="Rhea" id="RHEA-COMP:12068"/>
        <dbReference type="Rhea" id="RHEA-COMP:12069"/>
        <dbReference type="ChEBI" id="CHEBI:65314"/>
        <dbReference type="ChEBI" id="CHEBI:65315"/>
    </reaction>
</comment>
<dbReference type="PANTHER" id="PTHR21600">
    <property type="entry name" value="MITOCHONDRIAL RNA PSEUDOURIDINE SYNTHASE"/>
    <property type="match status" value="1"/>
</dbReference>
<dbReference type="GO" id="GO:0000455">
    <property type="term" value="P:enzyme-directed rRNA pseudouridine synthesis"/>
    <property type="evidence" value="ECO:0007669"/>
    <property type="project" value="TreeGrafter"/>
</dbReference>
<sequence>MPPRSPLPPRHGLQAAWVRTPHTGTAPEHELTMGAWLRHRLPPRSVEPSARHALAAAVPGLAEGERPSVDVDRFLASQRFVWGDGSPVLADEAYRPHNFVWFHRDLRDEPVVPGELIVLHEDERIVVVDKPAFLSTIPRGSHVVQSVVVRGREEFGLPDLAPAHRLDRVTSGVLLLTKARRWRRAYQGIFETGVARKTYRALAAYDPGFAGPVVIRNHIRKPAGQWQAEVVPDAPVNAETLVELEARVGADRAVYRLSPRTGRTHQLRLHLNGLGLPIVGDPLYPQVTVTDVDDFSTPLQLLASELEFVDPIDGRARQFRSGRAVPL</sequence>
<proteinExistence type="predicted"/>
<accession>A0A3G9J0E3</accession>
<dbReference type="Proteomes" id="UP000271573">
    <property type="component" value="Chromosome"/>
</dbReference>
<evidence type="ECO:0000313" key="5">
    <source>
        <dbReference type="EMBL" id="BBH16439.1"/>
    </source>
</evidence>
<reference evidence="5 6" key="1">
    <citation type="submission" date="2018-11" db="EMBL/GenBank/DDBJ databases">
        <title>Complete genome sequence of Nocardioides baekrokdamisoli strain KCTC 39748.</title>
        <authorList>
            <person name="Kang S.W."/>
            <person name="Lee K.C."/>
            <person name="Kim K.K."/>
            <person name="Kim J.S."/>
            <person name="Kim D.S."/>
            <person name="Ko S.H."/>
            <person name="Yang S.H."/>
            <person name="Shin Y.K."/>
            <person name="Lee J.S."/>
        </authorList>
    </citation>
    <scope>NUCLEOTIDE SEQUENCE [LARGE SCALE GENOMIC DNA]</scope>
    <source>
        <strain evidence="5 6">KCTC 39748</strain>
    </source>
</reference>
<gene>
    <name evidence="5" type="ORF">Back2_07260</name>
</gene>
<evidence type="ECO:0000313" key="6">
    <source>
        <dbReference type="Proteomes" id="UP000271573"/>
    </source>
</evidence>
<dbReference type="Gene3D" id="3.30.2350.10">
    <property type="entry name" value="Pseudouridine synthase"/>
    <property type="match status" value="1"/>
</dbReference>
<organism evidence="5 6">
    <name type="scientific">Nocardioides baekrokdamisoli</name>
    <dbReference type="NCBI Taxonomy" id="1804624"/>
    <lineage>
        <taxon>Bacteria</taxon>
        <taxon>Bacillati</taxon>
        <taxon>Actinomycetota</taxon>
        <taxon>Actinomycetes</taxon>
        <taxon>Propionibacteriales</taxon>
        <taxon>Nocardioidaceae</taxon>
        <taxon>Nocardioides</taxon>
    </lineage>
</organism>
<dbReference type="InterPro" id="IPR050188">
    <property type="entry name" value="RluA_PseudoU_synthase"/>
</dbReference>
<dbReference type="InterPro" id="IPR020103">
    <property type="entry name" value="PsdUridine_synth_cat_dom_sf"/>
</dbReference>
<feature type="domain" description="Pseudouridine synthase RsuA/RluA-like" evidence="4">
    <location>
        <begin position="125"/>
        <end position="272"/>
    </location>
</feature>
<dbReference type="KEGG" id="nbe:Back2_07260"/>
<dbReference type="InterPro" id="IPR006145">
    <property type="entry name" value="PsdUridine_synth_RsuA/RluA"/>
</dbReference>
<evidence type="ECO:0000259" key="4">
    <source>
        <dbReference type="Pfam" id="PF00849"/>
    </source>
</evidence>
<dbReference type="SUPFAM" id="SSF55120">
    <property type="entry name" value="Pseudouridine synthase"/>
    <property type="match status" value="1"/>
</dbReference>
<dbReference type="PANTHER" id="PTHR21600:SF84">
    <property type="entry name" value="PSEUDOURIDINE SYNTHASE RSUA_RLUA-LIKE DOMAIN-CONTAINING PROTEIN"/>
    <property type="match status" value="1"/>
</dbReference>
<dbReference type="Pfam" id="PF00849">
    <property type="entry name" value="PseudoU_synth_2"/>
    <property type="match status" value="1"/>
</dbReference>
<evidence type="ECO:0000256" key="3">
    <source>
        <dbReference type="ARBA" id="ARBA00033164"/>
    </source>
</evidence>
<evidence type="ECO:0000256" key="2">
    <source>
        <dbReference type="ARBA" id="ARBA00031870"/>
    </source>
</evidence>
<protein>
    <recommendedName>
        <fullName evidence="2">RNA pseudouridylate synthase</fullName>
    </recommendedName>
    <alternativeName>
        <fullName evidence="3">RNA-uridine isomerase</fullName>
    </alternativeName>
</protein>
<dbReference type="AlphaFoldDB" id="A0A3G9J0E3"/>
<dbReference type="PROSITE" id="PS01129">
    <property type="entry name" value="PSI_RLU"/>
    <property type="match status" value="1"/>
</dbReference>
<name>A0A3G9J0E3_9ACTN</name>
<dbReference type="GO" id="GO:0003723">
    <property type="term" value="F:RNA binding"/>
    <property type="evidence" value="ECO:0007669"/>
    <property type="project" value="InterPro"/>
</dbReference>
<dbReference type="RefSeq" id="WP_125566843.1">
    <property type="nucleotide sequence ID" value="NZ_AP019307.1"/>
</dbReference>
<evidence type="ECO:0000256" key="1">
    <source>
        <dbReference type="ARBA" id="ARBA00000073"/>
    </source>
</evidence>
<dbReference type="GO" id="GO:0140098">
    <property type="term" value="F:catalytic activity, acting on RNA"/>
    <property type="evidence" value="ECO:0007669"/>
    <property type="project" value="UniProtKB-ARBA"/>
</dbReference>
<dbReference type="InterPro" id="IPR006224">
    <property type="entry name" value="PsdUridine_synth_RluA-like_CS"/>
</dbReference>
<dbReference type="EMBL" id="AP019307">
    <property type="protein sequence ID" value="BBH16439.1"/>
    <property type="molecule type" value="Genomic_DNA"/>
</dbReference>